<feature type="region of interest" description="Disordered" evidence="1">
    <location>
        <begin position="1"/>
        <end position="268"/>
    </location>
</feature>
<keyword evidence="3" id="KW-1185">Reference proteome</keyword>
<evidence type="ECO:0000313" key="2">
    <source>
        <dbReference type="EnsemblMetazoa" id="XP_044317437.1"/>
    </source>
</evidence>
<feature type="compositionally biased region" description="Basic and acidic residues" evidence="1">
    <location>
        <begin position="102"/>
        <end position="114"/>
    </location>
</feature>
<dbReference type="RefSeq" id="XP_044317437.1">
    <property type="nucleotide sequence ID" value="XM_044461502.1"/>
</dbReference>
<reference evidence="3" key="1">
    <citation type="journal article" date="2021" name="Elife">
        <title>Highly contiguous assemblies of 101 drosophilid genomes.</title>
        <authorList>
            <person name="Kim B.Y."/>
            <person name="Wang J.R."/>
            <person name="Miller D.E."/>
            <person name="Barmina O."/>
            <person name="Delaney E."/>
            <person name="Thompson A."/>
            <person name="Comeault A.A."/>
            <person name="Peede D."/>
            <person name="D'Agostino E.R."/>
            <person name="Pelaez J."/>
            <person name="Aguilar J.M."/>
            <person name="Haji D."/>
            <person name="Matsunaga T."/>
            <person name="Armstrong E.E."/>
            <person name="Zych M."/>
            <person name="Ogawa Y."/>
            <person name="Stamenkovic-Radak M."/>
            <person name="Jelic M."/>
            <person name="Veselinovic M.S."/>
            <person name="Tanaskovic M."/>
            <person name="Eric P."/>
            <person name="Gao J.J."/>
            <person name="Katoh T.K."/>
            <person name="Toda M.J."/>
            <person name="Watabe H."/>
            <person name="Watada M."/>
            <person name="Davis J.S."/>
            <person name="Moyle L.C."/>
            <person name="Manoli G."/>
            <person name="Bertolini E."/>
            <person name="Kostal V."/>
            <person name="Hawley R.S."/>
            <person name="Takahashi A."/>
            <person name="Jones C.D."/>
            <person name="Price D.K."/>
            <person name="Whiteman N."/>
            <person name="Kopp A."/>
            <person name="Matute D.R."/>
            <person name="Petrov D.A."/>
        </authorList>
    </citation>
    <scope>NUCLEOTIDE SEQUENCE [LARGE SCALE GENOMIC DNA]</scope>
</reference>
<protein>
    <submittedName>
        <fullName evidence="2">Uncharacterized protein</fullName>
    </submittedName>
</protein>
<feature type="compositionally biased region" description="Pro residues" evidence="1">
    <location>
        <begin position="172"/>
        <end position="188"/>
    </location>
</feature>
<sequence length="455" mass="49205">MYGSCSSNSKAVKGEGRGGSTGQQPGARWRRDLGSALQLLASPLVLRSPSPNPESEDEERVTDVELEEEEEAGVRSAGQEDEVPTIDLASSEEEEEDTGTETEGRSRIRADPFGRRSAIGPPGGGEADIRNPGGGGAASIRAAGGGTATPPPPPPSPPQAPRPSQAPRHGPETPPPPPPPWVPTPSPLPAKRLGGEPEFREKGPSVWPTSEGPAARPPKVARLTSCPEPRFPPARPSMSRQHSADSSRWEEMAEEGWPPRVAAEANRQRKRTRNSRWAKLLVVDGVRYRIRVANGVIEAREESESSDPPVQAEAVDPISTDPDIEEKDINNLTIPAVLIQSELSDQESTDSDSHNSIVEINATTMAEGIIAQREYIKDISNAIPEFNGQRIHLQRFVTALKHVAGDYKRSTPGYQKSVKLRPSSGEHRREQQSPVNIRHPSPNPSTVHSKDPQVL</sequence>
<dbReference type="GeneID" id="123038049"/>
<feature type="compositionally biased region" description="Basic and acidic residues" evidence="1">
    <location>
        <begin position="193"/>
        <end position="203"/>
    </location>
</feature>
<dbReference type="EnsemblMetazoa" id="XM_044461502.1">
    <property type="protein sequence ID" value="XP_044317437.1"/>
    <property type="gene ID" value="LOC123038049"/>
</dbReference>
<name>A0ABM5JF40_DRORH</name>
<feature type="compositionally biased region" description="Acidic residues" evidence="1">
    <location>
        <begin position="54"/>
        <end position="71"/>
    </location>
</feature>
<evidence type="ECO:0000256" key="1">
    <source>
        <dbReference type="SAM" id="MobiDB-lite"/>
    </source>
</evidence>
<feature type="compositionally biased region" description="Basic and acidic residues" evidence="1">
    <location>
        <begin position="242"/>
        <end position="251"/>
    </location>
</feature>
<evidence type="ECO:0000313" key="3">
    <source>
        <dbReference type="Proteomes" id="UP001652680"/>
    </source>
</evidence>
<feature type="compositionally biased region" description="Polar residues" evidence="1">
    <location>
        <begin position="1"/>
        <end position="10"/>
    </location>
</feature>
<organism evidence="2 3">
    <name type="scientific">Drosophila rhopaloa</name>
    <name type="common">Fruit fly</name>
    <dbReference type="NCBI Taxonomy" id="1041015"/>
    <lineage>
        <taxon>Eukaryota</taxon>
        <taxon>Metazoa</taxon>
        <taxon>Ecdysozoa</taxon>
        <taxon>Arthropoda</taxon>
        <taxon>Hexapoda</taxon>
        <taxon>Insecta</taxon>
        <taxon>Pterygota</taxon>
        <taxon>Neoptera</taxon>
        <taxon>Endopterygota</taxon>
        <taxon>Diptera</taxon>
        <taxon>Brachycera</taxon>
        <taxon>Muscomorpha</taxon>
        <taxon>Ephydroidea</taxon>
        <taxon>Drosophilidae</taxon>
        <taxon>Drosophila</taxon>
        <taxon>Sophophora</taxon>
    </lineage>
</organism>
<proteinExistence type="predicted"/>
<feature type="compositionally biased region" description="Acidic residues" evidence="1">
    <location>
        <begin position="79"/>
        <end position="100"/>
    </location>
</feature>
<reference evidence="2" key="2">
    <citation type="submission" date="2025-05" db="UniProtKB">
        <authorList>
            <consortium name="EnsemblMetazoa"/>
        </authorList>
    </citation>
    <scope>IDENTIFICATION</scope>
</reference>
<feature type="compositionally biased region" description="Pro residues" evidence="1">
    <location>
        <begin position="149"/>
        <end position="161"/>
    </location>
</feature>
<feature type="compositionally biased region" description="Gly residues" evidence="1">
    <location>
        <begin position="121"/>
        <end position="147"/>
    </location>
</feature>
<dbReference type="Proteomes" id="UP001652680">
    <property type="component" value="Unassembled WGS sequence"/>
</dbReference>
<feature type="region of interest" description="Disordered" evidence="1">
    <location>
        <begin position="408"/>
        <end position="455"/>
    </location>
</feature>
<accession>A0ABM5JF40</accession>